<evidence type="ECO:0000256" key="5">
    <source>
        <dbReference type="ARBA" id="ARBA00037297"/>
    </source>
</evidence>
<sequence>MPDCVTKLESAERVLRHWSTYRRFQPADTDHGVYGKAREVGKLGVSDDSKAKKEGEEVVLDPRQLAEERRKEKHRKKEEEREQMRQEIRDKYGIRKKVEKEAEKELNDMTGRIGRKKKTAEEIKKEEEQALANQEKEEEEHEQSDLPLDLTFVRNKVAEIQNDVSEKCSCM</sequence>
<dbReference type="PANTHER" id="PTHR16705">
    <property type="entry name" value="COMPLEXIN"/>
    <property type="match status" value="1"/>
</dbReference>
<protein>
    <submittedName>
        <fullName evidence="8">Complexin-like</fullName>
    </submittedName>
</protein>
<reference evidence="8" key="1">
    <citation type="submission" date="2025-08" db="UniProtKB">
        <authorList>
            <consortium name="RefSeq"/>
        </authorList>
    </citation>
    <scope>IDENTIFICATION</scope>
</reference>
<evidence type="ECO:0000256" key="6">
    <source>
        <dbReference type="SAM" id="MobiDB-lite"/>
    </source>
</evidence>
<accession>A0ABM1E5I8</accession>
<evidence type="ECO:0000256" key="1">
    <source>
        <dbReference type="ARBA" id="ARBA00005396"/>
    </source>
</evidence>
<evidence type="ECO:0000256" key="3">
    <source>
        <dbReference type="ARBA" id="ARBA00022483"/>
    </source>
</evidence>
<evidence type="ECO:0000313" key="7">
    <source>
        <dbReference type="Proteomes" id="UP000695022"/>
    </source>
</evidence>
<feature type="region of interest" description="Disordered" evidence="6">
    <location>
        <begin position="41"/>
        <end position="147"/>
    </location>
</feature>
<feature type="compositionally biased region" description="Basic and acidic residues" evidence="6">
    <location>
        <begin position="77"/>
        <end position="107"/>
    </location>
</feature>
<keyword evidence="3" id="KW-0268">Exocytosis</keyword>
<feature type="compositionally biased region" description="Basic and acidic residues" evidence="6">
    <location>
        <begin position="119"/>
        <end position="128"/>
    </location>
</feature>
<dbReference type="InterPro" id="IPR008849">
    <property type="entry name" value="Synaphin"/>
</dbReference>
<comment type="function">
    <text evidence="5">Positively regulates a late step in synaptic vesicle exocytosis.</text>
</comment>
<dbReference type="SUPFAM" id="SSF58038">
    <property type="entry name" value="SNARE fusion complex"/>
    <property type="match status" value="1"/>
</dbReference>
<dbReference type="PANTHER" id="PTHR16705:SF4">
    <property type="entry name" value="COMPLEXIN"/>
    <property type="match status" value="1"/>
</dbReference>
<keyword evidence="2" id="KW-0813">Transport</keyword>
<dbReference type="Gene3D" id="1.20.5.580">
    <property type="entry name" value="Single Helix bin"/>
    <property type="match status" value="1"/>
</dbReference>
<comment type="similarity">
    <text evidence="1">Belongs to the complexin/synaphin family.</text>
</comment>
<dbReference type="Proteomes" id="UP000695022">
    <property type="component" value="Unplaced"/>
</dbReference>
<evidence type="ECO:0000256" key="2">
    <source>
        <dbReference type="ARBA" id="ARBA00022448"/>
    </source>
</evidence>
<feature type="compositionally biased region" description="Basic and acidic residues" evidence="6">
    <location>
        <begin position="41"/>
        <end position="56"/>
    </location>
</feature>
<dbReference type="GeneID" id="106809026"/>
<name>A0ABM1E5I8_PRICU</name>
<evidence type="ECO:0000313" key="8">
    <source>
        <dbReference type="RefSeq" id="XP_014667459.1"/>
    </source>
</evidence>
<organism evidence="7 8">
    <name type="scientific">Priapulus caudatus</name>
    <name type="common">Priapulid worm</name>
    <dbReference type="NCBI Taxonomy" id="37621"/>
    <lineage>
        <taxon>Eukaryota</taxon>
        <taxon>Metazoa</taxon>
        <taxon>Ecdysozoa</taxon>
        <taxon>Scalidophora</taxon>
        <taxon>Priapulida</taxon>
        <taxon>Priapulimorpha</taxon>
        <taxon>Priapulimorphida</taxon>
        <taxon>Priapulidae</taxon>
        <taxon>Priapulus</taxon>
    </lineage>
</organism>
<gene>
    <name evidence="8" type="primary">LOC106809026</name>
</gene>
<proteinExistence type="inferred from homology"/>
<keyword evidence="7" id="KW-1185">Reference proteome</keyword>
<evidence type="ECO:0000256" key="4">
    <source>
        <dbReference type="ARBA" id="ARBA00022775"/>
    </source>
</evidence>
<dbReference type="Pfam" id="PF05835">
    <property type="entry name" value="Synaphin"/>
    <property type="match status" value="1"/>
</dbReference>
<keyword evidence="4" id="KW-0532">Neurotransmitter transport</keyword>
<dbReference type="RefSeq" id="XP_014667459.1">
    <property type="nucleotide sequence ID" value="XM_014811973.1"/>
</dbReference>